<dbReference type="EMBL" id="BEZZ01001451">
    <property type="protein sequence ID" value="GCC18746.1"/>
    <property type="molecule type" value="Genomic_DNA"/>
</dbReference>
<name>A0A401RKY8_CHIPU</name>
<keyword evidence="3" id="KW-1185">Reference proteome</keyword>
<gene>
    <name evidence="2" type="ORF">chiPu_0018053</name>
</gene>
<evidence type="ECO:0000256" key="1">
    <source>
        <dbReference type="SAM" id="MobiDB-lite"/>
    </source>
</evidence>
<dbReference type="AlphaFoldDB" id="A0A401RKY8"/>
<feature type="region of interest" description="Disordered" evidence="1">
    <location>
        <begin position="32"/>
        <end position="64"/>
    </location>
</feature>
<evidence type="ECO:0000313" key="3">
    <source>
        <dbReference type="Proteomes" id="UP000287033"/>
    </source>
</evidence>
<dbReference type="Proteomes" id="UP000287033">
    <property type="component" value="Unassembled WGS sequence"/>
</dbReference>
<reference evidence="2 3" key="1">
    <citation type="journal article" date="2018" name="Nat. Ecol. Evol.">
        <title>Shark genomes provide insights into elasmobranch evolution and the origin of vertebrates.</title>
        <authorList>
            <person name="Hara Y"/>
            <person name="Yamaguchi K"/>
            <person name="Onimaru K"/>
            <person name="Kadota M"/>
            <person name="Koyanagi M"/>
            <person name="Keeley SD"/>
            <person name="Tatsumi K"/>
            <person name="Tanaka K"/>
            <person name="Motone F"/>
            <person name="Kageyama Y"/>
            <person name="Nozu R"/>
            <person name="Adachi N"/>
            <person name="Nishimura O"/>
            <person name="Nakagawa R"/>
            <person name="Tanegashima C"/>
            <person name="Kiyatake I"/>
            <person name="Matsumoto R"/>
            <person name="Murakumo K"/>
            <person name="Nishida K"/>
            <person name="Terakita A"/>
            <person name="Kuratani S"/>
            <person name="Sato K"/>
            <person name="Hyodo S Kuraku.S."/>
        </authorList>
    </citation>
    <scope>NUCLEOTIDE SEQUENCE [LARGE SCALE GENOMIC DNA]</scope>
</reference>
<proteinExistence type="predicted"/>
<organism evidence="2 3">
    <name type="scientific">Chiloscyllium punctatum</name>
    <name type="common">Brownbanded bambooshark</name>
    <name type="synonym">Hemiscyllium punctatum</name>
    <dbReference type="NCBI Taxonomy" id="137246"/>
    <lineage>
        <taxon>Eukaryota</taxon>
        <taxon>Metazoa</taxon>
        <taxon>Chordata</taxon>
        <taxon>Craniata</taxon>
        <taxon>Vertebrata</taxon>
        <taxon>Chondrichthyes</taxon>
        <taxon>Elasmobranchii</taxon>
        <taxon>Galeomorphii</taxon>
        <taxon>Galeoidea</taxon>
        <taxon>Orectolobiformes</taxon>
        <taxon>Hemiscylliidae</taxon>
        <taxon>Chiloscyllium</taxon>
    </lineage>
</organism>
<sequence length="98" mass="10045">MQLPDYARQDPTSGSVRATSCLLPASMAFGKTGSAAGKPEGDPGSGGAFDSSDGQRGTGGARCLKEYRGVGNRLGGRRPFGPTTQSRCMCARGLGMFP</sequence>
<evidence type="ECO:0000313" key="2">
    <source>
        <dbReference type="EMBL" id="GCC18746.1"/>
    </source>
</evidence>
<protein>
    <submittedName>
        <fullName evidence="2">Uncharacterized protein</fullName>
    </submittedName>
</protein>
<comment type="caution">
    <text evidence="2">The sequence shown here is derived from an EMBL/GenBank/DDBJ whole genome shotgun (WGS) entry which is preliminary data.</text>
</comment>
<accession>A0A401RKY8</accession>